<proteinExistence type="predicted"/>
<feature type="transmembrane region" description="Helical" evidence="7">
    <location>
        <begin position="208"/>
        <end position="228"/>
    </location>
</feature>
<evidence type="ECO:0000313" key="10">
    <source>
        <dbReference type="Proteomes" id="UP000215261"/>
    </source>
</evidence>
<protein>
    <submittedName>
        <fullName evidence="9">MFS transporter</fullName>
    </submittedName>
</protein>
<feature type="domain" description="Major facilitator superfamily (MFS) profile" evidence="8">
    <location>
        <begin position="10"/>
        <end position="390"/>
    </location>
</feature>
<dbReference type="InterPro" id="IPR020846">
    <property type="entry name" value="MFS_dom"/>
</dbReference>
<feature type="transmembrane region" description="Helical" evidence="7">
    <location>
        <begin position="139"/>
        <end position="160"/>
    </location>
</feature>
<evidence type="ECO:0000256" key="7">
    <source>
        <dbReference type="SAM" id="Phobius"/>
    </source>
</evidence>
<dbReference type="InterPro" id="IPR050189">
    <property type="entry name" value="MFS_Efflux_Transporters"/>
</dbReference>
<dbReference type="SUPFAM" id="SSF103473">
    <property type="entry name" value="MFS general substrate transporter"/>
    <property type="match status" value="1"/>
</dbReference>
<evidence type="ECO:0000256" key="4">
    <source>
        <dbReference type="ARBA" id="ARBA00022692"/>
    </source>
</evidence>
<evidence type="ECO:0000256" key="6">
    <source>
        <dbReference type="ARBA" id="ARBA00023136"/>
    </source>
</evidence>
<dbReference type="Proteomes" id="UP000215261">
    <property type="component" value="Unassembled WGS sequence"/>
</dbReference>
<comment type="caution">
    <text evidence="9">The sequence shown here is derived from an EMBL/GenBank/DDBJ whole genome shotgun (WGS) entry which is preliminary data.</text>
</comment>
<feature type="transmembrane region" description="Helical" evidence="7">
    <location>
        <begin position="248"/>
        <end position="267"/>
    </location>
</feature>
<feature type="transmembrane region" description="Helical" evidence="7">
    <location>
        <begin position="166"/>
        <end position="187"/>
    </location>
</feature>
<dbReference type="RefSeq" id="WP_089143974.1">
    <property type="nucleotide sequence ID" value="NZ_LUGD01000053.1"/>
</dbReference>
<evidence type="ECO:0000256" key="3">
    <source>
        <dbReference type="ARBA" id="ARBA00022475"/>
    </source>
</evidence>
<dbReference type="PROSITE" id="PS50850">
    <property type="entry name" value="MFS"/>
    <property type="match status" value="1"/>
</dbReference>
<dbReference type="EMBL" id="LUGO01000038">
    <property type="protein sequence ID" value="OXS40767.1"/>
    <property type="molecule type" value="Genomic_DNA"/>
</dbReference>
<sequence>MKKAPEKQVIFKISLLSISLFLMMAPQISSALPLMYKAFPGVNQAAVQTLSTIPNFGIVLGLVISPFLVKFLGEKVTILTGLLLTLISGVFPMFASAYTLILISRFLIGLGIGTFNSLAVSLIPEFYSQDEEEMATMVGYQNVMSSIGAALSSFLVSYLVTISWHAAFAIYFLVIPALILFTLFAPLKKQPVVTSQHEARPKQSINSKVILIVRLMFAILAFYMPMAYELPSLIVSQQMGTASTATLIAGLSTLIGIPIGASFGFFFKRLHDKIFPLGFILVTLDFLITVLSPNIAILFCGVIVLGFGFGLGVPYMYNWLDWSAPSNSVNLATTIVLVLVNVGCALSPSLLALIAAPLGLNHPRGIMLISTCAFLVIAIYASIHYLGVHKANVAKKTVHSKEPHNAH</sequence>
<dbReference type="GO" id="GO:0022857">
    <property type="term" value="F:transmembrane transporter activity"/>
    <property type="evidence" value="ECO:0007669"/>
    <property type="project" value="InterPro"/>
</dbReference>
<keyword evidence="5 7" id="KW-1133">Transmembrane helix</keyword>
<feature type="transmembrane region" description="Helical" evidence="7">
    <location>
        <begin position="76"/>
        <end position="100"/>
    </location>
</feature>
<dbReference type="InterPro" id="IPR036259">
    <property type="entry name" value="MFS_trans_sf"/>
</dbReference>
<dbReference type="Pfam" id="PF07690">
    <property type="entry name" value="MFS_1"/>
    <property type="match status" value="1"/>
</dbReference>
<feature type="transmembrane region" description="Helical" evidence="7">
    <location>
        <begin position="47"/>
        <end position="69"/>
    </location>
</feature>
<evidence type="ECO:0000256" key="2">
    <source>
        <dbReference type="ARBA" id="ARBA00022448"/>
    </source>
</evidence>
<feature type="transmembrane region" description="Helical" evidence="7">
    <location>
        <begin position="296"/>
        <end position="317"/>
    </location>
</feature>
<keyword evidence="3" id="KW-1003">Cell membrane</keyword>
<gene>
    <name evidence="9" type="ORF">AYP69_04190</name>
</gene>
<comment type="subcellular location">
    <subcellularLocation>
        <location evidence="1">Cell membrane</location>
        <topology evidence="1">Multi-pass membrane protein</topology>
    </subcellularLocation>
</comment>
<reference evidence="9 10" key="1">
    <citation type="submission" date="2016-03" db="EMBL/GenBank/DDBJ databases">
        <title>Sequencing of Lactobacillus Species from Commercial Turkeys.</title>
        <authorList>
            <person name="Johnson T.J."/>
            <person name="Youmans B.P."/>
            <person name="Case K.A."/>
        </authorList>
    </citation>
    <scope>NUCLEOTIDE SEQUENCE [LARGE SCALE GENOMIC DNA]</scope>
    <source>
        <strain evidence="9 10">UMNLA1</strain>
    </source>
</reference>
<accession>A0A231Q1J5</accession>
<dbReference type="GO" id="GO:0005886">
    <property type="term" value="C:plasma membrane"/>
    <property type="evidence" value="ECO:0007669"/>
    <property type="project" value="UniProtKB-SubCell"/>
</dbReference>
<keyword evidence="2" id="KW-0813">Transport</keyword>
<feature type="transmembrane region" description="Helical" evidence="7">
    <location>
        <begin position="329"/>
        <end position="354"/>
    </location>
</feature>
<keyword evidence="4 7" id="KW-0812">Transmembrane</keyword>
<evidence type="ECO:0000259" key="8">
    <source>
        <dbReference type="PROSITE" id="PS50850"/>
    </source>
</evidence>
<dbReference type="Gene3D" id="1.20.1250.20">
    <property type="entry name" value="MFS general substrate transporter like domains"/>
    <property type="match status" value="1"/>
</dbReference>
<dbReference type="PANTHER" id="PTHR43124">
    <property type="entry name" value="PURINE EFFLUX PUMP PBUE"/>
    <property type="match status" value="1"/>
</dbReference>
<organism evidence="9 10">
    <name type="scientific">Ligilactobacillus agilis</name>
    <dbReference type="NCBI Taxonomy" id="1601"/>
    <lineage>
        <taxon>Bacteria</taxon>
        <taxon>Bacillati</taxon>
        <taxon>Bacillota</taxon>
        <taxon>Bacilli</taxon>
        <taxon>Lactobacillales</taxon>
        <taxon>Lactobacillaceae</taxon>
        <taxon>Ligilactobacillus</taxon>
    </lineage>
</organism>
<evidence type="ECO:0000256" key="1">
    <source>
        <dbReference type="ARBA" id="ARBA00004651"/>
    </source>
</evidence>
<feature type="transmembrane region" description="Helical" evidence="7">
    <location>
        <begin position="274"/>
        <end position="290"/>
    </location>
</feature>
<feature type="transmembrane region" description="Helical" evidence="7">
    <location>
        <begin position="106"/>
        <end position="127"/>
    </location>
</feature>
<feature type="transmembrane region" description="Helical" evidence="7">
    <location>
        <begin position="366"/>
        <end position="386"/>
    </location>
</feature>
<evidence type="ECO:0000256" key="5">
    <source>
        <dbReference type="ARBA" id="ARBA00022989"/>
    </source>
</evidence>
<dbReference type="PANTHER" id="PTHR43124:SF3">
    <property type="entry name" value="CHLORAMPHENICOL EFFLUX PUMP RV0191"/>
    <property type="match status" value="1"/>
</dbReference>
<dbReference type="InterPro" id="IPR011701">
    <property type="entry name" value="MFS"/>
</dbReference>
<dbReference type="AlphaFoldDB" id="A0A231Q1J5"/>
<name>A0A231Q1J5_9LACO</name>
<keyword evidence="6 7" id="KW-0472">Membrane</keyword>
<evidence type="ECO:0000313" key="9">
    <source>
        <dbReference type="EMBL" id="OXS40767.1"/>
    </source>
</evidence>